<keyword evidence="2" id="KW-0689">Ribosomal protein</keyword>
<dbReference type="InterPro" id="IPR004095">
    <property type="entry name" value="TGS"/>
</dbReference>
<evidence type="ECO:0000256" key="3">
    <source>
        <dbReference type="ARBA" id="ARBA00023128"/>
    </source>
</evidence>
<evidence type="ECO:0000256" key="2">
    <source>
        <dbReference type="ARBA" id="ARBA00022980"/>
    </source>
</evidence>
<dbReference type="Pfam" id="PF02824">
    <property type="entry name" value="TGS"/>
    <property type="match status" value="1"/>
</dbReference>
<organism evidence="9">
    <name type="scientific">Lynceus sp. MCZ IZ 141354</name>
    <dbReference type="NCBI Taxonomy" id="1930659"/>
    <lineage>
        <taxon>Eukaryota</taxon>
        <taxon>Metazoa</taxon>
        <taxon>Ecdysozoa</taxon>
        <taxon>Arthropoda</taxon>
        <taxon>Crustacea</taxon>
        <taxon>Branchiopoda</taxon>
        <taxon>Diplostraca</taxon>
        <taxon>Laevicaudata</taxon>
        <taxon>Lynceidae</taxon>
        <taxon>Lynceus</taxon>
    </lineage>
</organism>
<dbReference type="InterPro" id="IPR012675">
    <property type="entry name" value="Beta-grasp_dom_sf"/>
</dbReference>
<dbReference type="AlphaFoldDB" id="A0A9N6ZFN3"/>
<dbReference type="PANTHER" id="PTHR42753:SF9">
    <property type="entry name" value="LARGE RIBOSOMAL SUBUNIT PROTEIN ML39"/>
    <property type="match status" value="1"/>
</dbReference>
<dbReference type="CDD" id="cd01667">
    <property type="entry name" value="TGS_ThrRS"/>
    <property type="match status" value="1"/>
</dbReference>
<sequence>MGGRSALISAHRIFSRNLNTAVRSQPLIEEIRQHRVKLFDEEVQRQQQLVGRIEKIEVKYEGLPESATLIMNKSVSTPYNCAQHLGDMLLQRSVLAEVNGELWDMHRPLEEDSVLKLLHFKMDDPQHLNQVNRAFWRSCSFLLGAAMENAFKEDIPLVLHSFPSPNLKTGSFVYDIELGLQDWNPNGEETRQLSAAVIKMCLNNLKIQRLEIDAKIASHMFAHNSHKSEQIPSIAEQHASKITLYRVGDFIDISRGPMISNTSFLGRCSITAVHKLQATKLGGLYRFQGVAIPNDFYVNHFAYTILEERSKKLNSARVPEVPV</sequence>
<dbReference type="Gene3D" id="3.10.20.30">
    <property type="match status" value="1"/>
</dbReference>
<feature type="domain" description="TGS" evidence="8">
    <location>
        <begin position="75"/>
        <end position="118"/>
    </location>
</feature>
<evidence type="ECO:0000313" key="9">
    <source>
        <dbReference type="EMBL" id="CAG4645684.1"/>
    </source>
</evidence>
<dbReference type="FunFam" id="3.30.980.10:FF:000006">
    <property type="entry name" value="39S ribosomal protein L39, mitochondrial"/>
    <property type="match status" value="1"/>
</dbReference>
<comment type="similarity">
    <text evidence="5">Belongs to the mitochondrion-specific ribosomal protein mL39 family.</text>
</comment>
<dbReference type="InterPro" id="IPR050062">
    <property type="entry name" value="Pro-tRNA_synthetase"/>
</dbReference>
<reference evidence="9" key="1">
    <citation type="submission" date="2021-04" db="EMBL/GenBank/DDBJ databases">
        <authorList>
            <person name="Cornetti L."/>
        </authorList>
    </citation>
    <scope>NUCLEOTIDE SEQUENCE</scope>
</reference>
<evidence type="ECO:0000256" key="6">
    <source>
        <dbReference type="ARBA" id="ARBA00071662"/>
    </source>
</evidence>
<keyword evidence="3" id="KW-0496">Mitochondrion</keyword>
<accession>A0A9N6ZFN3</accession>
<dbReference type="InterPro" id="IPR012676">
    <property type="entry name" value="TGS-like"/>
</dbReference>
<protein>
    <recommendedName>
        <fullName evidence="6">Large ribosomal subunit protein mL39</fullName>
    </recommendedName>
    <alternativeName>
        <fullName evidence="7">39S ribosomal protein L39, mitochondrial</fullName>
    </alternativeName>
</protein>
<dbReference type="InterPro" id="IPR018163">
    <property type="entry name" value="Thr/Ala-tRNA-synth_IIc_edit"/>
</dbReference>
<dbReference type="SUPFAM" id="SSF81271">
    <property type="entry name" value="TGS-like"/>
    <property type="match status" value="1"/>
</dbReference>
<name>A0A9N6ZFN3_9CRUS</name>
<dbReference type="SUPFAM" id="SSF55186">
    <property type="entry name" value="ThrRS/AlaRS common domain"/>
    <property type="match status" value="1"/>
</dbReference>
<dbReference type="PANTHER" id="PTHR42753">
    <property type="entry name" value="MITOCHONDRIAL RIBOSOME PROTEIN L39/PROLYL-TRNA LIGASE FAMILY MEMBER"/>
    <property type="match status" value="1"/>
</dbReference>
<dbReference type="GO" id="GO:0005739">
    <property type="term" value="C:mitochondrion"/>
    <property type="evidence" value="ECO:0007669"/>
    <property type="project" value="UniProtKB-SubCell"/>
</dbReference>
<evidence type="ECO:0000256" key="7">
    <source>
        <dbReference type="ARBA" id="ARBA00075914"/>
    </source>
</evidence>
<dbReference type="GO" id="GO:0005840">
    <property type="term" value="C:ribosome"/>
    <property type="evidence" value="ECO:0007669"/>
    <property type="project" value="UniProtKB-KW"/>
</dbReference>
<dbReference type="EMBL" id="OC989029">
    <property type="protein sequence ID" value="CAG4645684.1"/>
    <property type="molecule type" value="Genomic_DNA"/>
</dbReference>
<keyword evidence="4" id="KW-0687">Ribonucleoprotein</keyword>
<evidence type="ECO:0000256" key="4">
    <source>
        <dbReference type="ARBA" id="ARBA00023274"/>
    </source>
</evidence>
<dbReference type="Gene3D" id="3.30.980.10">
    <property type="entry name" value="Threonyl-trna Synthetase, Chain A, domain 2"/>
    <property type="match status" value="1"/>
</dbReference>
<evidence type="ECO:0000259" key="8">
    <source>
        <dbReference type="Pfam" id="PF02824"/>
    </source>
</evidence>
<gene>
    <name evidence="9" type="primary">EOG090X0A3R</name>
</gene>
<comment type="subcellular location">
    <subcellularLocation>
        <location evidence="1">Mitochondrion</location>
    </subcellularLocation>
</comment>
<dbReference type="GO" id="GO:0000166">
    <property type="term" value="F:nucleotide binding"/>
    <property type="evidence" value="ECO:0007669"/>
    <property type="project" value="InterPro"/>
</dbReference>
<evidence type="ECO:0000256" key="1">
    <source>
        <dbReference type="ARBA" id="ARBA00004173"/>
    </source>
</evidence>
<proteinExistence type="inferred from homology"/>
<dbReference type="GO" id="GO:1990904">
    <property type="term" value="C:ribonucleoprotein complex"/>
    <property type="evidence" value="ECO:0007669"/>
    <property type="project" value="UniProtKB-KW"/>
</dbReference>
<dbReference type="GO" id="GO:0003723">
    <property type="term" value="F:RNA binding"/>
    <property type="evidence" value="ECO:0007669"/>
    <property type="project" value="TreeGrafter"/>
</dbReference>
<evidence type="ECO:0000256" key="5">
    <source>
        <dbReference type="ARBA" id="ARBA00061231"/>
    </source>
</evidence>